<feature type="domain" description="ATPase dynein-related AAA" evidence="1">
    <location>
        <begin position="91"/>
        <end position="204"/>
    </location>
</feature>
<evidence type="ECO:0000259" key="1">
    <source>
        <dbReference type="Pfam" id="PF07728"/>
    </source>
</evidence>
<dbReference type="Pfam" id="PF07728">
    <property type="entry name" value="AAA_5"/>
    <property type="match status" value="1"/>
</dbReference>
<dbReference type="PANTHER" id="PTHR32039">
    <property type="entry name" value="MAGNESIUM-CHELATASE SUBUNIT CHLI"/>
    <property type="match status" value="1"/>
</dbReference>
<evidence type="ECO:0000313" key="3">
    <source>
        <dbReference type="Proteomes" id="UP000190206"/>
    </source>
</evidence>
<sequence length="279" mass="31816">MNCFEKNLYPFTAIVGQEKMKKGLILNTINPKIGGILIKGEKGTAKSTAVRALSLILPEIKTIKGCRFNCSINDKKNLCNECIERLQYKEVLNFKSKKVQVIELPLSSTEDRVIGTIDLEYAIKEGKCKFEPGILAKANKNIIYVDEINLLDDPIVDVLLDSASMGVNIVERENVSYSHPSEFVLIGTMNPEEGDLRPQLLDRFGLCVEIEGSKDVFERVKIIKRREEFDKDPLKFKDKWEAKERELSKKIENSRAILLQVTISEKNINQIQQSYFICR</sequence>
<dbReference type="Proteomes" id="UP000190206">
    <property type="component" value="Unassembled WGS sequence"/>
</dbReference>
<dbReference type="RefSeq" id="WP_078023523.1">
    <property type="nucleotide sequence ID" value="NZ_MRAD01000003.1"/>
</dbReference>
<name>A0ABX3L5A7_9CLOT</name>
<protein>
    <recommendedName>
        <fullName evidence="1">ATPase dynein-related AAA domain-containing protein</fullName>
    </recommendedName>
</protein>
<reference evidence="2 3" key="1">
    <citation type="submission" date="2016-12" db="EMBL/GenBank/DDBJ databases">
        <title>Clostridium tepidum sp. nov., a close relative of Clostridium sporogenes and Clostridium botulinum Group I.</title>
        <authorList>
            <person name="Dobritsa A.P."/>
            <person name="Kutumbaka K."/>
            <person name="Werner K."/>
            <person name="Samadpour M."/>
        </authorList>
    </citation>
    <scope>NUCLEOTIDE SEQUENCE [LARGE SCALE GENOMIC DNA]</scope>
    <source>
        <strain evidence="2 3">PE</strain>
    </source>
</reference>
<dbReference type="InterPro" id="IPR011704">
    <property type="entry name" value="ATPase_dyneun-rel_AAA"/>
</dbReference>
<dbReference type="SUPFAM" id="SSF52540">
    <property type="entry name" value="P-loop containing nucleoside triphosphate hydrolases"/>
    <property type="match status" value="1"/>
</dbReference>
<evidence type="ECO:0000313" key="2">
    <source>
        <dbReference type="EMBL" id="OOO63029.1"/>
    </source>
</evidence>
<dbReference type="EMBL" id="MRAD01000003">
    <property type="protein sequence ID" value="OOO63029.1"/>
    <property type="molecule type" value="Genomic_DNA"/>
</dbReference>
<comment type="caution">
    <text evidence="2">The sequence shown here is derived from an EMBL/GenBank/DDBJ whole genome shotgun (WGS) entry which is preliminary data.</text>
</comment>
<organism evidence="2 3">
    <name type="scientific">Clostridium tepidum</name>
    <dbReference type="NCBI Taxonomy" id="1962263"/>
    <lineage>
        <taxon>Bacteria</taxon>
        <taxon>Bacillati</taxon>
        <taxon>Bacillota</taxon>
        <taxon>Clostridia</taxon>
        <taxon>Eubacteriales</taxon>
        <taxon>Clostridiaceae</taxon>
        <taxon>Clostridium</taxon>
    </lineage>
</organism>
<dbReference type="Gene3D" id="3.40.50.300">
    <property type="entry name" value="P-loop containing nucleotide triphosphate hydrolases"/>
    <property type="match status" value="1"/>
</dbReference>
<accession>A0ABX3L5A7</accession>
<keyword evidence="3" id="KW-1185">Reference proteome</keyword>
<dbReference type="PANTHER" id="PTHR32039:SF9">
    <property type="entry name" value="MAGNESIUM-CHELATASE SUBUNIT CHLI-2, CHLOROPLASTIC"/>
    <property type="match status" value="1"/>
</dbReference>
<dbReference type="InterPro" id="IPR045006">
    <property type="entry name" value="CHLI-like"/>
</dbReference>
<gene>
    <name evidence="2" type="ORF">BS637_04245</name>
</gene>
<proteinExistence type="predicted"/>
<dbReference type="InterPro" id="IPR027417">
    <property type="entry name" value="P-loop_NTPase"/>
</dbReference>